<protein>
    <recommendedName>
        <fullName evidence="4">DUF1320 domain-containing protein</fullName>
    </recommendedName>
</protein>
<organism evidence="2 3">
    <name type="scientific">Algimonas porphyrae</name>
    <dbReference type="NCBI Taxonomy" id="1128113"/>
    <lineage>
        <taxon>Bacteria</taxon>
        <taxon>Pseudomonadati</taxon>
        <taxon>Pseudomonadota</taxon>
        <taxon>Alphaproteobacteria</taxon>
        <taxon>Maricaulales</taxon>
        <taxon>Robiginitomaculaceae</taxon>
        <taxon>Algimonas</taxon>
    </lineage>
</organism>
<feature type="region of interest" description="Disordered" evidence="1">
    <location>
        <begin position="110"/>
        <end position="142"/>
    </location>
</feature>
<name>A0ABQ5UZ08_9PROT</name>
<dbReference type="Proteomes" id="UP001161390">
    <property type="component" value="Unassembled WGS sequence"/>
</dbReference>
<sequence>MCRPLMYATREDIVSRFGEDVLIGAADADGLIVDARITAALEAASAEINSYVGVRHTLPLTSVPPILVEHCVVMAIYKLNSGADMGTEDMETRNKQALGWLKDLSNGRATLGLDSKPGQKSPRPVVTTGTPRQFSRHAMREL</sequence>
<gene>
    <name evidence="2" type="ORF">GCM10007854_14560</name>
</gene>
<comment type="caution">
    <text evidence="2">The sequence shown here is derived from an EMBL/GenBank/DDBJ whole genome shotgun (WGS) entry which is preliminary data.</text>
</comment>
<evidence type="ECO:0008006" key="4">
    <source>
        <dbReference type="Google" id="ProtNLM"/>
    </source>
</evidence>
<reference evidence="2" key="2">
    <citation type="submission" date="2023-01" db="EMBL/GenBank/DDBJ databases">
        <title>Draft genome sequence of Algimonas porphyrae strain NBRC 108216.</title>
        <authorList>
            <person name="Sun Q."/>
            <person name="Mori K."/>
        </authorList>
    </citation>
    <scope>NUCLEOTIDE SEQUENCE</scope>
    <source>
        <strain evidence="2">NBRC 108216</strain>
    </source>
</reference>
<evidence type="ECO:0000313" key="3">
    <source>
        <dbReference type="Proteomes" id="UP001161390"/>
    </source>
</evidence>
<evidence type="ECO:0000313" key="2">
    <source>
        <dbReference type="EMBL" id="GLQ20501.1"/>
    </source>
</evidence>
<keyword evidence="3" id="KW-1185">Reference proteome</keyword>
<dbReference type="Pfam" id="PF07030">
    <property type="entry name" value="Phage_Mu_Gp36"/>
    <property type="match status" value="1"/>
</dbReference>
<accession>A0ABQ5UZ08</accession>
<proteinExistence type="predicted"/>
<dbReference type="InterPro" id="IPR009752">
    <property type="entry name" value="Phage_Mu_GpJ"/>
</dbReference>
<dbReference type="EMBL" id="BSNJ01000003">
    <property type="protein sequence ID" value="GLQ20501.1"/>
    <property type="molecule type" value="Genomic_DNA"/>
</dbReference>
<evidence type="ECO:0000256" key="1">
    <source>
        <dbReference type="SAM" id="MobiDB-lite"/>
    </source>
</evidence>
<reference evidence="2" key="1">
    <citation type="journal article" date="2014" name="Int. J. Syst. Evol. Microbiol.">
        <title>Complete genome of a new Firmicutes species belonging to the dominant human colonic microbiota ('Ruminococcus bicirculans') reveals two chromosomes and a selective capacity to utilize plant glucans.</title>
        <authorList>
            <consortium name="NISC Comparative Sequencing Program"/>
            <person name="Wegmann U."/>
            <person name="Louis P."/>
            <person name="Goesmann A."/>
            <person name="Henrissat B."/>
            <person name="Duncan S.H."/>
            <person name="Flint H.J."/>
        </authorList>
    </citation>
    <scope>NUCLEOTIDE SEQUENCE</scope>
    <source>
        <strain evidence="2">NBRC 108216</strain>
    </source>
</reference>